<evidence type="ECO:0000256" key="1">
    <source>
        <dbReference type="ARBA" id="ARBA00022980"/>
    </source>
</evidence>
<proteinExistence type="inferred from homology"/>
<evidence type="ECO:0008006" key="4">
    <source>
        <dbReference type="Google" id="ProtNLM"/>
    </source>
</evidence>
<dbReference type="InterPro" id="IPR001976">
    <property type="entry name" value="Ribosomal_eS24"/>
</dbReference>
<dbReference type="GO" id="GO:1990904">
    <property type="term" value="C:ribonucleoprotein complex"/>
    <property type="evidence" value="ECO:0007669"/>
    <property type="project" value="UniProtKB-KW"/>
</dbReference>
<keyword evidence="1" id="KW-0689">Ribosomal protein</keyword>
<accession>A0A6U4SKB9</accession>
<reference evidence="3" key="1">
    <citation type="submission" date="2021-01" db="EMBL/GenBank/DDBJ databases">
        <authorList>
            <person name="Corre E."/>
            <person name="Pelletier E."/>
            <person name="Niang G."/>
            <person name="Scheremetjew M."/>
            <person name="Finn R."/>
            <person name="Kale V."/>
            <person name="Holt S."/>
            <person name="Cochrane G."/>
            <person name="Meng A."/>
            <person name="Brown T."/>
            <person name="Cohen L."/>
        </authorList>
    </citation>
    <scope>NUCLEOTIDE SEQUENCE</scope>
    <source>
        <strain evidence="3">CCMP644</strain>
    </source>
</reference>
<dbReference type="Pfam" id="PF01282">
    <property type="entry name" value="Ribosomal_S24e"/>
    <property type="match status" value="1"/>
</dbReference>
<dbReference type="Gene3D" id="3.30.70.3370">
    <property type="match status" value="1"/>
</dbReference>
<dbReference type="GO" id="GO:0003735">
    <property type="term" value="F:structural constituent of ribosome"/>
    <property type="evidence" value="ECO:0007669"/>
    <property type="project" value="InterPro"/>
</dbReference>
<gene>
    <name evidence="3" type="ORF">HAND00432_LOCUS3101</name>
</gene>
<dbReference type="PANTHER" id="PTHR10496">
    <property type="entry name" value="40S RIBOSOMAL PROTEIN S24"/>
    <property type="match status" value="1"/>
</dbReference>
<evidence type="ECO:0000256" key="2">
    <source>
        <dbReference type="ARBA" id="ARBA00023274"/>
    </source>
</evidence>
<dbReference type="GO" id="GO:0005840">
    <property type="term" value="C:ribosome"/>
    <property type="evidence" value="ECO:0007669"/>
    <property type="project" value="UniProtKB-KW"/>
</dbReference>
<dbReference type="HAMAP" id="MF_00545">
    <property type="entry name" value="Ribosomal_eS24"/>
    <property type="match status" value="1"/>
</dbReference>
<dbReference type="InterPro" id="IPR053709">
    <property type="entry name" value="eRP_eS24_sf"/>
</dbReference>
<organism evidence="3">
    <name type="scientific">Hemiselmis andersenii</name>
    <name type="common">Cryptophyte alga</name>
    <dbReference type="NCBI Taxonomy" id="464988"/>
    <lineage>
        <taxon>Eukaryota</taxon>
        <taxon>Cryptophyceae</taxon>
        <taxon>Cryptomonadales</taxon>
        <taxon>Hemiselmidaceae</taxon>
        <taxon>Hemiselmis</taxon>
    </lineage>
</organism>
<sequence length="141" mass="16033">MSESKACTIRTRKFISNRLLERKQFIVDVLHPNRASVPKAELKEKLAKMYKVSDDKCIFLHGFKIAFGGQRSTGFGLIYDSVDAAKKSLAKYLLYREGILTKKQGLNRKSRKERNTKVKKVRGIAKEEVKTGKAVSKKKKG</sequence>
<dbReference type="GO" id="GO:0006412">
    <property type="term" value="P:translation"/>
    <property type="evidence" value="ECO:0007669"/>
    <property type="project" value="InterPro"/>
</dbReference>
<dbReference type="SUPFAM" id="SSF54189">
    <property type="entry name" value="Ribosomal proteins S24e, L23 and L15e"/>
    <property type="match status" value="1"/>
</dbReference>
<keyword evidence="2" id="KW-0687">Ribonucleoprotein</keyword>
<protein>
    <recommendedName>
        <fullName evidence="4">40S ribosomal protein S24</fullName>
    </recommendedName>
</protein>
<dbReference type="InterPro" id="IPR012678">
    <property type="entry name" value="Ribosomal_uL23/eL15/eS24_sf"/>
</dbReference>
<dbReference type="EMBL" id="HBFX01005022">
    <property type="protein sequence ID" value="CAD8948583.1"/>
    <property type="molecule type" value="Transcribed_RNA"/>
</dbReference>
<evidence type="ECO:0000313" key="3">
    <source>
        <dbReference type="EMBL" id="CAD8948583.1"/>
    </source>
</evidence>
<dbReference type="AlphaFoldDB" id="A0A6U4SKB9"/>
<name>A0A6U4SKB9_HEMAN</name>